<evidence type="ECO:0000256" key="1">
    <source>
        <dbReference type="SAM" id="Phobius"/>
    </source>
</evidence>
<keyword evidence="1" id="KW-0812">Transmembrane</keyword>
<dbReference type="Gene3D" id="3.20.20.70">
    <property type="entry name" value="Aldolase class I"/>
    <property type="match status" value="2"/>
</dbReference>
<dbReference type="PANTHER" id="PTHR22893">
    <property type="entry name" value="NADH OXIDOREDUCTASE-RELATED"/>
    <property type="match status" value="1"/>
</dbReference>
<keyword evidence="1" id="KW-1133">Transmembrane helix</keyword>
<reference evidence="3" key="1">
    <citation type="submission" date="2023-04" db="EMBL/GenBank/DDBJ databases">
        <title>Phytophthora lilii NBRC 32176.</title>
        <authorList>
            <person name="Ichikawa N."/>
            <person name="Sato H."/>
            <person name="Tonouchi N."/>
        </authorList>
    </citation>
    <scope>NUCLEOTIDE SEQUENCE</scope>
    <source>
        <strain evidence="3">NBRC 32176</strain>
    </source>
</reference>
<name>A0A9W6TQQ4_9STRA</name>
<dbReference type="SUPFAM" id="SSF51395">
    <property type="entry name" value="FMN-linked oxidoreductases"/>
    <property type="match status" value="1"/>
</dbReference>
<dbReference type="GO" id="GO:0016491">
    <property type="term" value="F:oxidoreductase activity"/>
    <property type="evidence" value="ECO:0007669"/>
    <property type="project" value="InterPro"/>
</dbReference>
<evidence type="ECO:0000313" key="4">
    <source>
        <dbReference type="Proteomes" id="UP001165083"/>
    </source>
</evidence>
<evidence type="ECO:0000259" key="2">
    <source>
        <dbReference type="Pfam" id="PF00724"/>
    </source>
</evidence>
<gene>
    <name evidence="3" type="ORF">Plil01_000788700</name>
</gene>
<dbReference type="InterPro" id="IPR045247">
    <property type="entry name" value="Oye-like"/>
</dbReference>
<dbReference type="InterPro" id="IPR001155">
    <property type="entry name" value="OxRdtase_FMN_N"/>
</dbReference>
<accession>A0A9W6TQQ4</accession>
<protein>
    <submittedName>
        <fullName evidence="3">Unnamed protein product</fullName>
    </submittedName>
</protein>
<dbReference type="AlphaFoldDB" id="A0A9W6TQQ4"/>
<keyword evidence="4" id="KW-1185">Reference proteome</keyword>
<comment type="caution">
    <text evidence="3">The sequence shown here is derived from an EMBL/GenBank/DDBJ whole genome shotgun (WGS) entry which is preliminary data.</text>
</comment>
<proteinExistence type="predicted"/>
<organism evidence="3 4">
    <name type="scientific">Phytophthora lilii</name>
    <dbReference type="NCBI Taxonomy" id="2077276"/>
    <lineage>
        <taxon>Eukaryota</taxon>
        <taxon>Sar</taxon>
        <taxon>Stramenopiles</taxon>
        <taxon>Oomycota</taxon>
        <taxon>Peronosporomycetes</taxon>
        <taxon>Peronosporales</taxon>
        <taxon>Peronosporaceae</taxon>
        <taxon>Phytophthora</taxon>
    </lineage>
</organism>
<dbReference type="EMBL" id="BSXW01000373">
    <property type="protein sequence ID" value="GMF20325.1"/>
    <property type="molecule type" value="Genomic_DNA"/>
</dbReference>
<feature type="domain" description="NADH:flavin oxidoreductase/NADH oxidase N-terminal" evidence="2">
    <location>
        <begin position="9"/>
        <end position="126"/>
    </location>
</feature>
<dbReference type="Pfam" id="PF00724">
    <property type="entry name" value="Oxidored_FMN"/>
    <property type="match status" value="2"/>
</dbReference>
<dbReference type="PANTHER" id="PTHR22893:SF91">
    <property type="entry name" value="NADPH DEHYDROGENASE 2-RELATED"/>
    <property type="match status" value="1"/>
</dbReference>
<dbReference type="CDD" id="cd02933">
    <property type="entry name" value="OYE_like_FMN"/>
    <property type="match status" value="1"/>
</dbReference>
<keyword evidence="1" id="KW-0472">Membrane</keyword>
<feature type="domain" description="NADH:flavin oxidoreductase/NADH oxidase N-terminal" evidence="2">
    <location>
        <begin position="136"/>
        <end position="285"/>
    </location>
</feature>
<evidence type="ECO:0000313" key="3">
    <source>
        <dbReference type="EMBL" id="GMF20325.1"/>
    </source>
</evidence>
<feature type="transmembrane region" description="Helical" evidence="1">
    <location>
        <begin position="396"/>
        <end position="424"/>
    </location>
</feature>
<sequence length="497" mass="54573">MVSTSQLSKLFTPTTLGGKLNQLTLQHRVVMAPLTRLKHGEEGVPPEITAKYYGQRATKGGLIIAEATSISPQARGYLGTSGIFNQEQIDGWKRVTDTVKAKEGHMFLQLWHTGRVSHPLNQSNRELPVSSSATMDNALAAGFDGVEFHCANGYLLEQFLQDGINDRTDKYGGSIENRARFLFETLDAILEVVDSSRVGIRLSPYGMSFGQFESDPVGMYGYVLKKLNEYHLAYVHLIEPRAFALHENPHAPTDGSMTRTFREIYDGVLMTASGKAVDSGDADMVEKPTWWQWADTSSRTPTSASWWKGGAVRDRLSLISAAFTRQPTVGSSRVAMVKGSSSAYRDMDEEFFASLEEATYECHESPTKKTSSCATLSESTILHKHLERRRATRTKIVVTLSLLLLAGVGSAALYSSVGASAWALKMRGPCPMFRGSSNPDPVVPISAEVFNGDDSPEFGAAVAADETFTEEAEDDLLLDELDPYDAFRRAGHHVEHS</sequence>
<dbReference type="InterPro" id="IPR013785">
    <property type="entry name" value="Aldolase_TIM"/>
</dbReference>
<dbReference type="OrthoDB" id="276546at2759"/>
<dbReference type="GO" id="GO:0010181">
    <property type="term" value="F:FMN binding"/>
    <property type="evidence" value="ECO:0007669"/>
    <property type="project" value="InterPro"/>
</dbReference>
<dbReference type="Proteomes" id="UP001165083">
    <property type="component" value="Unassembled WGS sequence"/>
</dbReference>